<sequence>MKMTLKASLSSSTKEIDIYYGDPLLYIRPKEGSYRFPELYTTDGCEIVISELFLDYVSDKIVDSIEEGAKQQIKNIALLKLEKGKMVTNTGKVYTGNRKIYEATYYTIDGSEVTVKQGKNFGFQVDGKIVTTKGINQYHFFANNGMRVSIFRLLKHTSMILDVFSFFDWAKDPKSSLSIPFVPNAIVGMAIECMVQDIEEGISAAIENRLQAAKIEGIDAVRRFVNSWKPNSGIEFKLLKISTKTASDILHGKFKTLHEVELREYNEADGINWVYILVRIVDTPKSYAPEAIIETFFYLTD</sequence>
<dbReference type="EMBL" id="QRZC01000018">
    <property type="protein sequence ID" value="RGV40991.1"/>
    <property type="molecule type" value="Genomic_DNA"/>
</dbReference>
<dbReference type="Proteomes" id="UP000285343">
    <property type="component" value="Unassembled WGS sequence"/>
</dbReference>
<name>A0A412XCQ0_BACUN</name>
<comment type="caution">
    <text evidence="1">The sequence shown here is derived from an EMBL/GenBank/DDBJ whole genome shotgun (WGS) entry which is preliminary data.</text>
</comment>
<gene>
    <name evidence="1" type="ORF">DWW14_13565</name>
</gene>
<reference evidence="1 2" key="1">
    <citation type="submission" date="2018-08" db="EMBL/GenBank/DDBJ databases">
        <title>A genome reference for cultivated species of the human gut microbiota.</title>
        <authorList>
            <person name="Zou Y."/>
            <person name="Xue W."/>
            <person name="Luo G."/>
        </authorList>
    </citation>
    <scope>NUCLEOTIDE SEQUENCE [LARGE SCALE GENOMIC DNA]</scope>
    <source>
        <strain evidence="1 2">AF14-42</strain>
    </source>
</reference>
<proteinExistence type="predicted"/>
<protein>
    <submittedName>
        <fullName evidence="1">Uncharacterized protein</fullName>
    </submittedName>
</protein>
<dbReference type="AlphaFoldDB" id="A0A412XCQ0"/>
<accession>A0A412XCQ0</accession>
<evidence type="ECO:0000313" key="1">
    <source>
        <dbReference type="EMBL" id="RGV40991.1"/>
    </source>
</evidence>
<organism evidence="1 2">
    <name type="scientific">Bacteroides uniformis</name>
    <dbReference type="NCBI Taxonomy" id="820"/>
    <lineage>
        <taxon>Bacteria</taxon>
        <taxon>Pseudomonadati</taxon>
        <taxon>Bacteroidota</taxon>
        <taxon>Bacteroidia</taxon>
        <taxon>Bacteroidales</taxon>
        <taxon>Bacteroidaceae</taxon>
        <taxon>Bacteroides</taxon>
    </lineage>
</organism>
<dbReference type="RefSeq" id="WP_100262814.1">
    <property type="nucleotide sequence ID" value="NZ_JABUBW010000039.1"/>
</dbReference>
<evidence type="ECO:0000313" key="2">
    <source>
        <dbReference type="Proteomes" id="UP000285343"/>
    </source>
</evidence>